<dbReference type="CDD" id="cd01448">
    <property type="entry name" value="TST_Repeat_1"/>
    <property type="match status" value="1"/>
</dbReference>
<proteinExistence type="predicted"/>
<dbReference type="PROSITE" id="PS50206">
    <property type="entry name" value="RHODANESE_3"/>
    <property type="match status" value="2"/>
</dbReference>
<dbReference type="PANTHER" id="PTHR11364">
    <property type="entry name" value="THIOSULFATE SULFERTANSFERASE"/>
    <property type="match status" value="1"/>
</dbReference>
<name>A0ABV5HR58_9VIBR</name>
<feature type="domain" description="Rhodanese" evidence="3">
    <location>
        <begin position="14"/>
        <end position="130"/>
    </location>
</feature>
<keyword evidence="2" id="KW-0677">Repeat</keyword>
<dbReference type="GO" id="GO:0016740">
    <property type="term" value="F:transferase activity"/>
    <property type="evidence" value="ECO:0007669"/>
    <property type="project" value="UniProtKB-KW"/>
</dbReference>
<organism evidence="4 5">
    <name type="scientific">Vibrio olivae</name>
    <dbReference type="NCBI Taxonomy" id="1243002"/>
    <lineage>
        <taxon>Bacteria</taxon>
        <taxon>Pseudomonadati</taxon>
        <taxon>Pseudomonadota</taxon>
        <taxon>Gammaproteobacteria</taxon>
        <taxon>Vibrionales</taxon>
        <taxon>Vibrionaceae</taxon>
        <taxon>Vibrio</taxon>
    </lineage>
</organism>
<keyword evidence="1 4" id="KW-0808">Transferase</keyword>
<dbReference type="PANTHER" id="PTHR11364:SF27">
    <property type="entry name" value="SULFURTRANSFERASE"/>
    <property type="match status" value="1"/>
</dbReference>
<evidence type="ECO:0000256" key="2">
    <source>
        <dbReference type="ARBA" id="ARBA00022737"/>
    </source>
</evidence>
<dbReference type="EC" id="2.8.1.-" evidence="4"/>
<evidence type="ECO:0000256" key="1">
    <source>
        <dbReference type="ARBA" id="ARBA00022679"/>
    </source>
</evidence>
<dbReference type="InterPro" id="IPR001763">
    <property type="entry name" value="Rhodanese-like_dom"/>
</dbReference>
<dbReference type="RefSeq" id="WP_390195174.1">
    <property type="nucleotide sequence ID" value="NZ_JBHMEP010000007.1"/>
</dbReference>
<dbReference type="InterPro" id="IPR045078">
    <property type="entry name" value="TST/MPST-like"/>
</dbReference>
<dbReference type="Pfam" id="PF00581">
    <property type="entry name" value="Rhodanese"/>
    <property type="match status" value="2"/>
</dbReference>
<sequence length="278" mass="30717">MTLVTAEWLADNMETPNLVILDTSIEFQIPAEPTKDTTNIIPNARRFDYDHVFCDKNASYPHMMPSEQEFNLHAQELGLNQNSIIVVYDNSGTFASPRAWWMLKAMGHESVYILNGGLSDWKEKGYPLSDQYQTVTQRGDFCGSLNPNHFLTAEQVADQIDNANSLTVDARNQARFAGTTPEPREGLRSGHIPQSVCMPFAQLMDGAKIKPVDALKPILEGVLDKGQQQTIFSCGSGVTACIVLLAAHLCGYRNLAVYDGSWTEWGSRSDLPIATSDA</sequence>
<evidence type="ECO:0000313" key="5">
    <source>
        <dbReference type="Proteomes" id="UP001589645"/>
    </source>
</evidence>
<dbReference type="CDD" id="cd01449">
    <property type="entry name" value="TST_Repeat_2"/>
    <property type="match status" value="1"/>
</dbReference>
<evidence type="ECO:0000313" key="4">
    <source>
        <dbReference type="EMBL" id="MFB9136745.1"/>
    </source>
</evidence>
<dbReference type="SMART" id="SM00450">
    <property type="entry name" value="RHOD"/>
    <property type="match status" value="2"/>
</dbReference>
<comment type="caution">
    <text evidence="4">The sequence shown here is derived from an EMBL/GenBank/DDBJ whole genome shotgun (WGS) entry which is preliminary data.</text>
</comment>
<reference evidence="4 5" key="1">
    <citation type="submission" date="2024-09" db="EMBL/GenBank/DDBJ databases">
        <authorList>
            <person name="Sun Q."/>
            <person name="Mori K."/>
        </authorList>
    </citation>
    <scope>NUCLEOTIDE SEQUENCE [LARGE SCALE GENOMIC DNA]</scope>
    <source>
        <strain evidence="4 5">CECT 8064</strain>
    </source>
</reference>
<protein>
    <submittedName>
        <fullName evidence="4">Sulfurtransferase</fullName>
        <ecNumber evidence="4">2.8.1.-</ecNumber>
    </submittedName>
</protein>
<dbReference type="Proteomes" id="UP001589645">
    <property type="component" value="Unassembled WGS sequence"/>
</dbReference>
<dbReference type="Gene3D" id="3.40.250.10">
    <property type="entry name" value="Rhodanese-like domain"/>
    <property type="match status" value="2"/>
</dbReference>
<gene>
    <name evidence="4" type="ORF">ACFFUV_17390</name>
</gene>
<dbReference type="EMBL" id="JBHMEP010000007">
    <property type="protein sequence ID" value="MFB9136745.1"/>
    <property type="molecule type" value="Genomic_DNA"/>
</dbReference>
<feature type="domain" description="Rhodanese" evidence="3">
    <location>
        <begin position="161"/>
        <end position="274"/>
    </location>
</feature>
<dbReference type="InterPro" id="IPR036873">
    <property type="entry name" value="Rhodanese-like_dom_sf"/>
</dbReference>
<evidence type="ECO:0000259" key="3">
    <source>
        <dbReference type="PROSITE" id="PS50206"/>
    </source>
</evidence>
<dbReference type="SUPFAM" id="SSF52821">
    <property type="entry name" value="Rhodanese/Cell cycle control phosphatase"/>
    <property type="match status" value="2"/>
</dbReference>
<accession>A0ABV5HR58</accession>
<keyword evidence="5" id="KW-1185">Reference proteome</keyword>